<sequence>MQIVPSYFDSCRAERRRRQTKDEFRDEVKDADRDARVSPTAGRAGWRKAKAPLGNAKAQIRSILFRATALVALSSTAIVRAERALADPPHFALSTPETIPVCRALQHGHSLPSHRDASRDTLRIVIFHCGPLTVHSSGGPRIRPQERKNPRCWTVIILNDSTSHGAPRRQGIGSLGAGCLTPTF</sequence>
<evidence type="ECO:0000313" key="3">
    <source>
        <dbReference type="Proteomes" id="UP000722485"/>
    </source>
</evidence>
<dbReference type="AlphaFoldDB" id="A0A9P5L5U6"/>
<keyword evidence="3" id="KW-1185">Reference proteome</keyword>
<proteinExistence type="predicted"/>
<protein>
    <submittedName>
        <fullName evidence="2">Uncharacterized protein</fullName>
    </submittedName>
</protein>
<reference evidence="2" key="1">
    <citation type="submission" date="2020-03" db="EMBL/GenBank/DDBJ databases">
        <title>Draft Genome Sequence of Cylindrodendrum hubeiense.</title>
        <authorList>
            <person name="Buettner E."/>
            <person name="Kellner H."/>
        </authorList>
    </citation>
    <scope>NUCLEOTIDE SEQUENCE</scope>
    <source>
        <strain evidence="2">IHI 201604</strain>
    </source>
</reference>
<organism evidence="2 3">
    <name type="scientific">Cylindrodendrum hubeiense</name>
    <dbReference type="NCBI Taxonomy" id="595255"/>
    <lineage>
        <taxon>Eukaryota</taxon>
        <taxon>Fungi</taxon>
        <taxon>Dikarya</taxon>
        <taxon>Ascomycota</taxon>
        <taxon>Pezizomycotina</taxon>
        <taxon>Sordariomycetes</taxon>
        <taxon>Hypocreomycetidae</taxon>
        <taxon>Hypocreales</taxon>
        <taxon>Nectriaceae</taxon>
        <taxon>Cylindrodendrum</taxon>
    </lineage>
</organism>
<name>A0A9P5L5U6_9HYPO</name>
<feature type="compositionally biased region" description="Basic and acidic residues" evidence="1">
    <location>
        <begin position="20"/>
        <end position="36"/>
    </location>
</feature>
<accession>A0A9P5L5U6</accession>
<evidence type="ECO:0000313" key="2">
    <source>
        <dbReference type="EMBL" id="KAF7541070.1"/>
    </source>
</evidence>
<dbReference type="EMBL" id="JAANBB010000504">
    <property type="protein sequence ID" value="KAF7541070.1"/>
    <property type="molecule type" value="Genomic_DNA"/>
</dbReference>
<evidence type="ECO:0000256" key="1">
    <source>
        <dbReference type="SAM" id="MobiDB-lite"/>
    </source>
</evidence>
<comment type="caution">
    <text evidence="2">The sequence shown here is derived from an EMBL/GenBank/DDBJ whole genome shotgun (WGS) entry which is preliminary data.</text>
</comment>
<feature type="region of interest" description="Disordered" evidence="1">
    <location>
        <begin position="15"/>
        <end position="43"/>
    </location>
</feature>
<dbReference type="Proteomes" id="UP000722485">
    <property type="component" value="Unassembled WGS sequence"/>
</dbReference>
<gene>
    <name evidence="2" type="ORF">G7Z17_g12037</name>
</gene>